<dbReference type="AlphaFoldDB" id="A0A6A0ALB6"/>
<feature type="repeat" description="WD" evidence="3">
    <location>
        <begin position="32"/>
        <end position="64"/>
    </location>
</feature>
<reference evidence="4 5" key="1">
    <citation type="submission" date="2020-02" db="EMBL/GenBank/DDBJ databases">
        <title>Draft genome sequence of Haematococcus lacustris strain NIES-144.</title>
        <authorList>
            <person name="Morimoto D."/>
            <person name="Nakagawa S."/>
            <person name="Yoshida T."/>
            <person name="Sawayama S."/>
        </authorList>
    </citation>
    <scope>NUCLEOTIDE SEQUENCE [LARGE SCALE GENOMIC DNA]</scope>
    <source>
        <strain evidence="4 5">NIES-144</strain>
    </source>
</reference>
<comment type="caution">
    <text evidence="4">The sequence shown here is derived from an EMBL/GenBank/DDBJ whole genome shotgun (WGS) entry which is preliminary data.</text>
</comment>
<dbReference type="InterPro" id="IPR036322">
    <property type="entry name" value="WD40_repeat_dom_sf"/>
</dbReference>
<dbReference type="EMBL" id="BLLF01007720">
    <property type="protein sequence ID" value="GFH33083.1"/>
    <property type="molecule type" value="Genomic_DNA"/>
</dbReference>
<dbReference type="PANTHER" id="PTHR19879">
    <property type="entry name" value="TRANSCRIPTION INITIATION FACTOR TFIID"/>
    <property type="match status" value="1"/>
</dbReference>
<keyword evidence="5" id="KW-1185">Reference proteome</keyword>
<dbReference type="PROSITE" id="PS50082">
    <property type="entry name" value="WD_REPEATS_2"/>
    <property type="match status" value="2"/>
</dbReference>
<protein>
    <submittedName>
        <fullName evidence="4">WD_REPEATS_REGION domain-containing protein</fullName>
    </submittedName>
</protein>
<dbReference type="SMART" id="SM00320">
    <property type="entry name" value="WD40"/>
    <property type="match status" value="1"/>
</dbReference>
<proteinExistence type="predicted"/>
<feature type="non-terminal residue" evidence="4">
    <location>
        <position position="1"/>
    </location>
</feature>
<feature type="repeat" description="WD" evidence="3">
    <location>
        <begin position="1"/>
        <end position="31"/>
    </location>
</feature>
<dbReference type="InterPro" id="IPR001680">
    <property type="entry name" value="WD40_rpt"/>
</dbReference>
<evidence type="ECO:0000313" key="4">
    <source>
        <dbReference type="EMBL" id="GFH33083.1"/>
    </source>
</evidence>
<dbReference type="SUPFAM" id="SSF50978">
    <property type="entry name" value="WD40 repeat-like"/>
    <property type="match status" value="1"/>
</dbReference>
<evidence type="ECO:0000256" key="2">
    <source>
        <dbReference type="ARBA" id="ARBA00022737"/>
    </source>
</evidence>
<dbReference type="GO" id="GO:0016251">
    <property type="term" value="F:RNA polymerase II general transcription initiation factor activity"/>
    <property type="evidence" value="ECO:0007669"/>
    <property type="project" value="TreeGrafter"/>
</dbReference>
<gene>
    <name evidence="4" type="ORF">HaLaN_32401</name>
</gene>
<keyword evidence="2" id="KW-0677">Repeat</keyword>
<organism evidence="4 5">
    <name type="scientific">Haematococcus lacustris</name>
    <name type="common">Green alga</name>
    <name type="synonym">Haematococcus pluvialis</name>
    <dbReference type="NCBI Taxonomy" id="44745"/>
    <lineage>
        <taxon>Eukaryota</taxon>
        <taxon>Viridiplantae</taxon>
        <taxon>Chlorophyta</taxon>
        <taxon>core chlorophytes</taxon>
        <taxon>Chlorophyceae</taxon>
        <taxon>CS clade</taxon>
        <taxon>Chlamydomonadales</taxon>
        <taxon>Haematococcaceae</taxon>
        <taxon>Haematococcus</taxon>
    </lineage>
</organism>
<dbReference type="Pfam" id="PF00400">
    <property type="entry name" value="WD40"/>
    <property type="match status" value="2"/>
</dbReference>
<dbReference type="PROSITE" id="PS00678">
    <property type="entry name" value="WD_REPEATS_1"/>
    <property type="match status" value="1"/>
</dbReference>
<dbReference type="InterPro" id="IPR019775">
    <property type="entry name" value="WD40_repeat_CS"/>
</dbReference>
<accession>A0A6A0ALB6</accession>
<dbReference type="PROSITE" id="PS50294">
    <property type="entry name" value="WD_REPEATS_REGION"/>
    <property type="match status" value="1"/>
</dbReference>
<evidence type="ECO:0000256" key="3">
    <source>
        <dbReference type="PROSITE-ProRule" id="PRU00221"/>
    </source>
</evidence>
<dbReference type="GO" id="GO:0005669">
    <property type="term" value="C:transcription factor TFIID complex"/>
    <property type="evidence" value="ECO:0007669"/>
    <property type="project" value="TreeGrafter"/>
</dbReference>
<evidence type="ECO:0000313" key="5">
    <source>
        <dbReference type="Proteomes" id="UP000485058"/>
    </source>
</evidence>
<name>A0A6A0ALB6_HAELA</name>
<evidence type="ECO:0000256" key="1">
    <source>
        <dbReference type="ARBA" id="ARBA00022574"/>
    </source>
</evidence>
<keyword evidence="1 3" id="KW-0853">WD repeat</keyword>
<dbReference type="Gene3D" id="2.130.10.10">
    <property type="entry name" value="YVTN repeat-like/Quinoprotein amine dehydrogenase"/>
    <property type="match status" value="1"/>
</dbReference>
<dbReference type="Proteomes" id="UP000485058">
    <property type="component" value="Unassembled WGS sequence"/>
</dbReference>
<dbReference type="GO" id="GO:0006367">
    <property type="term" value="P:transcription initiation at RNA polymerase II promoter"/>
    <property type="evidence" value="ECO:0007669"/>
    <property type="project" value="TreeGrafter"/>
</dbReference>
<dbReference type="PANTHER" id="PTHR19879:SF1">
    <property type="entry name" value="CANNONBALL-RELATED"/>
    <property type="match status" value="1"/>
</dbReference>
<dbReference type="InterPro" id="IPR015943">
    <property type="entry name" value="WD40/YVTN_repeat-like_dom_sf"/>
</dbReference>
<sequence>AISADGSLAATVSEDFSCRVWDLDSEEGLHVLEGHSGWVMSVSFIGTKTDIVTASHDGTARVWDGHLGRCLHVLSGHSGEG</sequence>